<reference evidence="7 8" key="1">
    <citation type="submission" date="2022-09" db="EMBL/GenBank/DDBJ databases">
        <title>Genome sequencing of Flavivirga sp. MEBiC05379.</title>
        <authorList>
            <person name="Oh H.-M."/>
            <person name="Kwon K.K."/>
            <person name="Park M.J."/>
            <person name="Yang S.-H."/>
        </authorList>
    </citation>
    <scope>NUCLEOTIDE SEQUENCE [LARGE SCALE GENOMIC DNA]</scope>
    <source>
        <strain evidence="7 8">MEBiC05379</strain>
    </source>
</reference>
<name>A0ABU7XYD0_9FLAO</name>
<evidence type="ECO:0000313" key="8">
    <source>
        <dbReference type="Proteomes" id="UP001337305"/>
    </source>
</evidence>
<dbReference type="InterPro" id="IPR011683">
    <property type="entry name" value="Glyco_hydro_53"/>
</dbReference>
<gene>
    <name evidence="7" type="ORF">N1F79_21650</name>
</gene>
<keyword evidence="8" id="KW-1185">Reference proteome</keyword>
<evidence type="ECO:0000256" key="3">
    <source>
        <dbReference type="ARBA" id="ARBA00012556"/>
    </source>
</evidence>
<evidence type="ECO:0000256" key="2">
    <source>
        <dbReference type="ARBA" id="ARBA00010687"/>
    </source>
</evidence>
<keyword evidence="6" id="KW-0732">Signal</keyword>
<comment type="catalytic activity">
    <reaction evidence="1 6">
        <text>The enzyme specifically hydrolyzes (1-&gt;4)-beta-D-galactosidic linkages in type I arabinogalactans.</text>
        <dbReference type="EC" id="3.2.1.89"/>
    </reaction>
</comment>
<sequence length="358" mass="41243">MIKSVSYLTIKNSALRIIFFLALIQSSYAQNYAIGADLSFVKDAEDEGFVFKENGKPKQCIEIFKDHGYNWIRLRLFHSPELDETYKLPNNLEYTIALAKEAKSKGFKFLLDYHYSDTWADPGKQFLPKAWEGKSPAELEQIIYEYTRSTMVEFRKENVYPDMVQVGNEISNGMLWPTGKLPDNWNNFAALLQAGINGVKASCGNNPCPKIMIHIDKGGDKAFTKYFYDKIKDYSIEYDVIGQSYYPWWHGSLLDLRECLHFASNEYDKDVIVVEAAYNYRPKEYINKNAPFSESPEGQKAFLEAVNDIILNVPNGRGKGVFWWEPAAPNRGFESRTFFDPEGNIMPVINVFDKYTRD</sequence>
<evidence type="ECO:0000256" key="5">
    <source>
        <dbReference type="ARBA" id="ARBA00023295"/>
    </source>
</evidence>
<evidence type="ECO:0000256" key="4">
    <source>
        <dbReference type="ARBA" id="ARBA00022801"/>
    </source>
</evidence>
<feature type="chain" id="PRO_5044995720" description="Arabinogalactan endo-beta-1,4-galactanase" evidence="6">
    <location>
        <begin position="30"/>
        <end position="358"/>
    </location>
</feature>
<keyword evidence="4 6" id="KW-0378">Hydrolase</keyword>
<proteinExistence type="inferred from homology"/>
<feature type="signal peptide" evidence="6">
    <location>
        <begin position="1"/>
        <end position="29"/>
    </location>
</feature>
<organism evidence="7 8">
    <name type="scientific">Flavivirga spongiicola</name>
    <dbReference type="NCBI Taxonomy" id="421621"/>
    <lineage>
        <taxon>Bacteria</taxon>
        <taxon>Pseudomonadati</taxon>
        <taxon>Bacteroidota</taxon>
        <taxon>Flavobacteriia</taxon>
        <taxon>Flavobacteriales</taxon>
        <taxon>Flavobacteriaceae</taxon>
        <taxon>Flavivirga</taxon>
    </lineage>
</organism>
<comment type="caution">
    <text evidence="7">The sequence shown here is derived from an EMBL/GenBank/DDBJ whole genome shotgun (WGS) entry which is preliminary data.</text>
</comment>
<keyword evidence="5 6" id="KW-0326">Glycosidase</keyword>
<dbReference type="Proteomes" id="UP001337305">
    <property type="component" value="Unassembled WGS sequence"/>
</dbReference>
<dbReference type="PANTHER" id="PTHR34983:SF1">
    <property type="entry name" value="ARABINOGALACTAN ENDO-BETA-1,4-GALACTANASE A"/>
    <property type="match status" value="1"/>
</dbReference>
<dbReference type="SUPFAM" id="SSF51445">
    <property type="entry name" value="(Trans)glycosidases"/>
    <property type="match status" value="1"/>
</dbReference>
<accession>A0ABU7XYD0</accession>
<dbReference type="EMBL" id="JAODOP010000004">
    <property type="protein sequence ID" value="MEF3835745.1"/>
    <property type="molecule type" value="Genomic_DNA"/>
</dbReference>
<dbReference type="PANTHER" id="PTHR34983">
    <property type="entry name" value="ARABINOGALACTAN ENDO-BETA-1,4-GALACTANASE A"/>
    <property type="match status" value="1"/>
</dbReference>
<dbReference type="Gene3D" id="3.20.20.80">
    <property type="entry name" value="Glycosidases"/>
    <property type="match status" value="1"/>
</dbReference>
<dbReference type="InterPro" id="IPR017853">
    <property type="entry name" value="GH"/>
</dbReference>
<comment type="similarity">
    <text evidence="2 6">Belongs to the glycosyl hydrolase 53 family.</text>
</comment>
<evidence type="ECO:0000313" key="7">
    <source>
        <dbReference type="EMBL" id="MEF3835745.1"/>
    </source>
</evidence>
<dbReference type="RefSeq" id="WP_303308024.1">
    <property type="nucleotide sequence ID" value="NZ_JAODOP010000004.1"/>
</dbReference>
<dbReference type="EC" id="3.2.1.89" evidence="3 6"/>
<evidence type="ECO:0000256" key="1">
    <source>
        <dbReference type="ARBA" id="ARBA00001695"/>
    </source>
</evidence>
<dbReference type="Pfam" id="PF07745">
    <property type="entry name" value="Glyco_hydro_53"/>
    <property type="match status" value="1"/>
</dbReference>
<evidence type="ECO:0000256" key="6">
    <source>
        <dbReference type="RuleBase" id="RU361192"/>
    </source>
</evidence>
<protein>
    <recommendedName>
        <fullName evidence="3 6">Arabinogalactan endo-beta-1,4-galactanase</fullName>
        <ecNumber evidence="3 6">3.2.1.89</ecNumber>
    </recommendedName>
</protein>